<dbReference type="Gene3D" id="2.120.10.30">
    <property type="entry name" value="TolB, C-terminal domain"/>
    <property type="match status" value="2"/>
</dbReference>
<feature type="non-terminal residue" evidence="2">
    <location>
        <position position="1"/>
    </location>
</feature>
<protein>
    <recommendedName>
        <fullName evidence="3">Dipeptidylpeptidase IV N-terminal domain-containing protein</fullName>
    </recommendedName>
</protein>
<dbReference type="SUPFAM" id="SSF82171">
    <property type="entry name" value="DPP6 N-terminal domain-like"/>
    <property type="match status" value="1"/>
</dbReference>
<name>A0A382G9P7_9ZZZZ</name>
<dbReference type="PANTHER" id="PTHR36842">
    <property type="entry name" value="PROTEIN TOLB HOMOLOG"/>
    <property type="match status" value="1"/>
</dbReference>
<accession>A0A382G9P7</accession>
<evidence type="ECO:0000313" key="2">
    <source>
        <dbReference type="EMBL" id="SVB71572.1"/>
    </source>
</evidence>
<evidence type="ECO:0000256" key="1">
    <source>
        <dbReference type="ARBA" id="ARBA00009820"/>
    </source>
</evidence>
<dbReference type="InterPro" id="IPR011659">
    <property type="entry name" value="WD40"/>
</dbReference>
<gene>
    <name evidence="2" type="ORF">METZ01_LOCUS224426</name>
</gene>
<dbReference type="Pfam" id="PF07676">
    <property type="entry name" value="PD40"/>
    <property type="match status" value="3"/>
</dbReference>
<organism evidence="2">
    <name type="scientific">marine metagenome</name>
    <dbReference type="NCBI Taxonomy" id="408172"/>
    <lineage>
        <taxon>unclassified sequences</taxon>
        <taxon>metagenomes</taxon>
        <taxon>ecological metagenomes</taxon>
    </lineage>
</organism>
<dbReference type="AlphaFoldDB" id="A0A382G9P7"/>
<dbReference type="PANTHER" id="PTHR36842:SF1">
    <property type="entry name" value="PROTEIN TOLB"/>
    <property type="match status" value="1"/>
</dbReference>
<sequence length="157" mass="17255">IYAMKPDGTEATKLTNLGGMNWDPSWSPDGENIVFAHFATDWTLYAITADGTESTVLDKAGNGWQPAWSPAGDQIAFASQRDGFWNIYLVQVDGKDPVRLTNNEGDNFEPEWSPAGDQIAFSSNRNGVFEVFIMDSDGGNIFSTGQSGFPSDWVYVR</sequence>
<dbReference type="EMBL" id="UINC01054181">
    <property type="protein sequence ID" value="SVB71572.1"/>
    <property type="molecule type" value="Genomic_DNA"/>
</dbReference>
<evidence type="ECO:0008006" key="3">
    <source>
        <dbReference type="Google" id="ProtNLM"/>
    </source>
</evidence>
<comment type="similarity">
    <text evidence="1">Belongs to the TolB family.</text>
</comment>
<reference evidence="2" key="1">
    <citation type="submission" date="2018-05" db="EMBL/GenBank/DDBJ databases">
        <authorList>
            <person name="Lanie J.A."/>
            <person name="Ng W.-L."/>
            <person name="Kazmierczak K.M."/>
            <person name="Andrzejewski T.M."/>
            <person name="Davidsen T.M."/>
            <person name="Wayne K.J."/>
            <person name="Tettelin H."/>
            <person name="Glass J.I."/>
            <person name="Rusch D."/>
            <person name="Podicherti R."/>
            <person name="Tsui H.-C.T."/>
            <person name="Winkler M.E."/>
        </authorList>
    </citation>
    <scope>NUCLEOTIDE SEQUENCE</scope>
</reference>
<dbReference type="InterPro" id="IPR011042">
    <property type="entry name" value="6-blade_b-propeller_TolB-like"/>
</dbReference>
<proteinExistence type="inferred from homology"/>